<organism evidence="2 3">
    <name type="scientific">Roseivirga echinicomitans</name>
    <dbReference type="NCBI Taxonomy" id="296218"/>
    <lineage>
        <taxon>Bacteria</taxon>
        <taxon>Pseudomonadati</taxon>
        <taxon>Bacteroidota</taxon>
        <taxon>Cytophagia</taxon>
        <taxon>Cytophagales</taxon>
        <taxon>Roseivirgaceae</taxon>
        <taxon>Roseivirga</taxon>
    </lineage>
</organism>
<proteinExistence type="predicted"/>
<evidence type="ECO:0000313" key="2">
    <source>
        <dbReference type="EMBL" id="KYG76180.1"/>
    </source>
</evidence>
<dbReference type="InterPro" id="IPR025402">
    <property type="entry name" value="DMP19_C"/>
</dbReference>
<comment type="caution">
    <text evidence="2">The sequence shown here is derived from an EMBL/GenBank/DDBJ whole genome shotgun (WGS) entry which is preliminary data.</text>
</comment>
<keyword evidence="3" id="KW-1185">Reference proteome</keyword>
<evidence type="ECO:0000313" key="3">
    <source>
        <dbReference type="Proteomes" id="UP000075615"/>
    </source>
</evidence>
<name>A0A150XBX1_9BACT</name>
<accession>A0A150XBX1</accession>
<sequence length="138" mass="16151">MEIDTYLNKKCEYGEKIDRLNESQKILLIAENLEREINNGGFHQFYWNSSGDYANETVDALIKIGANKTAEIVKKANSEFKNGTVPKDRAERQNELELIEEKAEENWNKCDSRFYEYQDNLTELLIAFVIKNKSDFEK</sequence>
<dbReference type="AlphaFoldDB" id="A0A150XBX1"/>
<dbReference type="STRING" id="296218.AWN68_18630"/>
<dbReference type="EMBL" id="LRDB01000030">
    <property type="protein sequence ID" value="KYG76180.1"/>
    <property type="molecule type" value="Genomic_DNA"/>
</dbReference>
<protein>
    <recommendedName>
        <fullName evidence="1">DNA mimic protein DMP19 C-terminal domain-containing protein</fullName>
    </recommendedName>
</protein>
<dbReference type="Proteomes" id="UP000075615">
    <property type="component" value="Unassembled WGS sequence"/>
</dbReference>
<feature type="domain" description="DNA mimic protein DMP19 C-terminal" evidence="1">
    <location>
        <begin position="18"/>
        <end position="132"/>
    </location>
</feature>
<dbReference type="Pfam" id="PF14300">
    <property type="entry name" value="DMP19"/>
    <property type="match status" value="1"/>
</dbReference>
<reference evidence="2 3" key="1">
    <citation type="submission" date="2016-01" db="EMBL/GenBank/DDBJ databases">
        <title>Genome sequencing of Roseivirga echinicomitans KMM 6058.</title>
        <authorList>
            <person name="Selvaratnam C."/>
            <person name="Thevarajoo S."/>
            <person name="Goh K.M."/>
            <person name="Ee R."/>
            <person name="Chan K.-G."/>
            <person name="Chong C.S."/>
        </authorList>
    </citation>
    <scope>NUCLEOTIDE SEQUENCE [LARGE SCALE GENOMIC DNA]</scope>
    <source>
        <strain evidence="2 3">KMM 6058</strain>
    </source>
</reference>
<dbReference type="Gene3D" id="1.20.1420.60">
    <property type="match status" value="1"/>
</dbReference>
<gene>
    <name evidence="2" type="ORF">AWN68_18630</name>
</gene>
<evidence type="ECO:0000259" key="1">
    <source>
        <dbReference type="Pfam" id="PF14300"/>
    </source>
</evidence>